<evidence type="ECO:0000256" key="1">
    <source>
        <dbReference type="SAM" id="MobiDB-lite"/>
    </source>
</evidence>
<reference evidence="2 3" key="1">
    <citation type="submission" date="2018-03" db="EMBL/GenBank/DDBJ databases">
        <authorList>
            <person name="Guldener U."/>
        </authorList>
    </citation>
    <scope>NUCLEOTIDE SEQUENCE [LARGE SCALE GENOMIC DNA]</scope>
    <source>
        <strain evidence="2 3">NBRC100155</strain>
    </source>
</reference>
<dbReference type="EMBL" id="OOIN01000043">
    <property type="protein sequence ID" value="SPO32361.1"/>
    <property type="molecule type" value="Genomic_DNA"/>
</dbReference>
<name>A0A5C3ESI3_9BASI</name>
<dbReference type="AlphaFoldDB" id="A0A5C3ESI3"/>
<dbReference type="OrthoDB" id="2547510at2759"/>
<sequence>MLRAAEHLTWSATLHKFKCCTHNLITNNGNHDDIQWQQVSGAHLRCKVVATQPSVKAWTLQSSQSHCASFPLAEPPPFSSIDRQLRLIVESGSVDDDSIERQSGEVGSQSGLLGLTQSTPQARAPVVLVGWDMLYFQNFARLDVDLVRIIKTYSHTSRAAEAVLAYHQKMQILLCYMDEYDASKSHRIQLTFLKEEDKSGFLGLIEPDVRVRSADGEAKPSEVVNNVQKEEKHGPADASGSGEIKPGGTVVGLDETQLERHSQDIFSKLMQLAEAKVRQELSQTSACCNGAQSSGDHSFCDAPRHSCSLNCAHSSQHEPSGEQGTKDSLRCSLDSLASVCAEQMETPETDLKEDEMNSELQDGEYEEYEEGLYGWPHPSAVECIVDDVCRLCLTDPNLEWMIARSVDEHLRSTSAPDHVDYR</sequence>
<proteinExistence type="predicted"/>
<keyword evidence="3" id="KW-1185">Reference proteome</keyword>
<accession>A0A5C3ESI3</accession>
<organism evidence="2 3">
    <name type="scientific">Ustilago trichophora</name>
    <dbReference type="NCBI Taxonomy" id="86804"/>
    <lineage>
        <taxon>Eukaryota</taxon>
        <taxon>Fungi</taxon>
        <taxon>Dikarya</taxon>
        <taxon>Basidiomycota</taxon>
        <taxon>Ustilaginomycotina</taxon>
        <taxon>Ustilaginomycetes</taxon>
        <taxon>Ustilaginales</taxon>
        <taxon>Ustilaginaceae</taxon>
        <taxon>Ustilago</taxon>
    </lineage>
</organism>
<gene>
    <name evidence="2" type="ORF">UTRI_02918</name>
</gene>
<evidence type="ECO:0000313" key="3">
    <source>
        <dbReference type="Proteomes" id="UP000324022"/>
    </source>
</evidence>
<protein>
    <submittedName>
        <fullName evidence="2">Uncharacterized protein</fullName>
    </submittedName>
</protein>
<evidence type="ECO:0000313" key="2">
    <source>
        <dbReference type="EMBL" id="SPO32361.1"/>
    </source>
</evidence>
<feature type="region of interest" description="Disordered" evidence="1">
    <location>
        <begin position="215"/>
        <end position="249"/>
    </location>
</feature>
<dbReference type="Proteomes" id="UP000324022">
    <property type="component" value="Unassembled WGS sequence"/>
</dbReference>